<name>A0A4U0NSU8_9ACTN</name>
<sequence length="138" mass="15147">MTPPPGWTGPAGRPDVELYIDLRWLLERQADVLPKHPTVHDFSSLVAAVGRHRVGTPRVGAIVDNAWRAAALMHAIVRLRPLPARNALFGAGIVTAYMDAVGESLDVPYRALVDLARDIDAGRSDAYDAADRIRTWKM</sequence>
<comment type="caution">
    <text evidence="1">The sequence shown here is derived from an EMBL/GenBank/DDBJ whole genome shotgun (WGS) entry which is preliminary data.</text>
</comment>
<dbReference type="AlphaFoldDB" id="A0A4U0NSU8"/>
<proteinExistence type="predicted"/>
<dbReference type="OrthoDB" id="3870539at2"/>
<dbReference type="RefSeq" id="WP_136738752.1">
    <property type="nucleotide sequence ID" value="NZ_SUMB01000002.1"/>
</dbReference>
<evidence type="ECO:0000313" key="2">
    <source>
        <dbReference type="Proteomes" id="UP000308697"/>
    </source>
</evidence>
<protein>
    <submittedName>
        <fullName evidence="1">Toxin Doc</fullName>
    </submittedName>
</protein>
<evidence type="ECO:0000313" key="1">
    <source>
        <dbReference type="EMBL" id="TJZ57132.1"/>
    </source>
</evidence>
<dbReference type="Proteomes" id="UP000308697">
    <property type="component" value="Unassembled WGS sequence"/>
</dbReference>
<dbReference type="EMBL" id="SUMB01000002">
    <property type="protein sequence ID" value="TJZ57132.1"/>
    <property type="molecule type" value="Genomic_DNA"/>
</dbReference>
<keyword evidence="2" id="KW-1185">Reference proteome</keyword>
<organism evidence="1 2">
    <name type="scientific">Streptomyces piniterrae</name>
    <dbReference type="NCBI Taxonomy" id="2571125"/>
    <lineage>
        <taxon>Bacteria</taxon>
        <taxon>Bacillati</taxon>
        <taxon>Actinomycetota</taxon>
        <taxon>Actinomycetes</taxon>
        <taxon>Kitasatosporales</taxon>
        <taxon>Streptomycetaceae</taxon>
        <taxon>Streptomyces</taxon>
    </lineage>
</organism>
<reference evidence="1 2" key="1">
    <citation type="submission" date="2019-04" db="EMBL/GenBank/DDBJ databases">
        <title>Streptomyces piniterrae sp. nov., a heliquinomycin-producing actinomycete isolated from rhizosphere soil of Pinus yunnanensis.</title>
        <authorList>
            <person name="Zhuang X."/>
            <person name="Zhao J."/>
        </authorList>
    </citation>
    <scope>NUCLEOTIDE SEQUENCE [LARGE SCALE GENOMIC DNA]</scope>
    <source>
        <strain evidence="2">jys28</strain>
    </source>
</reference>
<gene>
    <name evidence="1" type="ORF">FCH28_06635</name>
</gene>
<accession>A0A4U0NSU8</accession>